<dbReference type="Gene3D" id="1.10.10.10">
    <property type="entry name" value="Winged helix-like DNA-binding domain superfamily/Winged helix DNA-binding domain"/>
    <property type="match status" value="1"/>
</dbReference>
<comment type="similarity">
    <text evidence="1">Belongs to the Fur family.</text>
</comment>
<evidence type="ECO:0000256" key="1">
    <source>
        <dbReference type="ARBA" id="ARBA00007957"/>
    </source>
</evidence>
<dbReference type="InterPro" id="IPR002481">
    <property type="entry name" value="FUR"/>
</dbReference>
<keyword evidence="9" id="KW-1185">Reference proteome</keyword>
<evidence type="ECO:0000256" key="7">
    <source>
        <dbReference type="PIRSR" id="PIRSR602481-1"/>
    </source>
</evidence>
<dbReference type="GO" id="GO:0045892">
    <property type="term" value="P:negative regulation of DNA-templated transcription"/>
    <property type="evidence" value="ECO:0007669"/>
    <property type="project" value="TreeGrafter"/>
</dbReference>
<evidence type="ECO:0000256" key="5">
    <source>
        <dbReference type="ARBA" id="ARBA00023125"/>
    </source>
</evidence>
<proteinExistence type="inferred from homology"/>
<keyword evidence="6" id="KW-0804">Transcription</keyword>
<feature type="binding site" evidence="7">
    <location>
        <position position="119"/>
    </location>
    <ligand>
        <name>Zn(2+)</name>
        <dbReference type="ChEBI" id="CHEBI:29105"/>
    </ligand>
</feature>
<dbReference type="KEGG" id="eba:ebA1809"/>
<dbReference type="GO" id="GO:1900376">
    <property type="term" value="P:regulation of secondary metabolite biosynthetic process"/>
    <property type="evidence" value="ECO:0007669"/>
    <property type="project" value="TreeGrafter"/>
</dbReference>
<keyword evidence="3 7" id="KW-0862">Zinc</keyword>
<dbReference type="GO" id="GO:0000976">
    <property type="term" value="F:transcription cis-regulatory region binding"/>
    <property type="evidence" value="ECO:0007669"/>
    <property type="project" value="TreeGrafter"/>
</dbReference>
<dbReference type="eggNOG" id="COG0735">
    <property type="taxonomic scope" value="Bacteria"/>
</dbReference>
<dbReference type="SUPFAM" id="SSF46785">
    <property type="entry name" value="Winged helix' DNA-binding domain"/>
    <property type="match status" value="1"/>
</dbReference>
<feature type="binding site" evidence="7">
    <location>
        <position position="159"/>
    </location>
    <ligand>
        <name>Zn(2+)</name>
        <dbReference type="ChEBI" id="CHEBI:29105"/>
    </ligand>
</feature>
<keyword evidence="4" id="KW-0805">Transcription regulation</keyword>
<dbReference type="InterPro" id="IPR036388">
    <property type="entry name" value="WH-like_DNA-bd_sf"/>
</dbReference>
<evidence type="ECO:0000256" key="6">
    <source>
        <dbReference type="ARBA" id="ARBA00023163"/>
    </source>
</evidence>
<evidence type="ECO:0000256" key="4">
    <source>
        <dbReference type="ARBA" id="ARBA00023015"/>
    </source>
</evidence>
<keyword evidence="5" id="KW-0238">DNA-binding</keyword>
<dbReference type="EMBL" id="CR555306">
    <property type="protein sequence ID" value="CAI07102.1"/>
    <property type="molecule type" value="Genomic_DNA"/>
</dbReference>
<evidence type="ECO:0000313" key="8">
    <source>
        <dbReference type="EMBL" id="CAI07102.1"/>
    </source>
</evidence>
<dbReference type="InterPro" id="IPR043135">
    <property type="entry name" value="Fur_C"/>
</dbReference>
<keyword evidence="7" id="KW-0479">Metal-binding</keyword>
<gene>
    <name evidence="8" type="ORF">ebA1809</name>
</gene>
<evidence type="ECO:0000256" key="2">
    <source>
        <dbReference type="ARBA" id="ARBA00022491"/>
    </source>
</evidence>
<feature type="binding site" evidence="7">
    <location>
        <position position="122"/>
    </location>
    <ligand>
        <name>Zn(2+)</name>
        <dbReference type="ChEBI" id="CHEBI:29105"/>
    </ligand>
</feature>
<dbReference type="Proteomes" id="UP000006552">
    <property type="component" value="Chromosome"/>
</dbReference>
<dbReference type="AlphaFoldDB" id="Q5P6F9"/>
<comment type="cofactor">
    <cofactor evidence="7">
        <name>Zn(2+)</name>
        <dbReference type="ChEBI" id="CHEBI:29105"/>
    </cofactor>
    <text evidence="7">Binds 1 zinc ion per subunit.</text>
</comment>
<keyword evidence="2" id="KW-0678">Repressor</keyword>
<protein>
    <submittedName>
        <fullName evidence="8">Ferric uptake regulator</fullName>
    </submittedName>
</protein>
<dbReference type="Gene3D" id="3.30.1490.190">
    <property type="match status" value="1"/>
</dbReference>
<dbReference type="GO" id="GO:0008270">
    <property type="term" value="F:zinc ion binding"/>
    <property type="evidence" value="ECO:0007669"/>
    <property type="project" value="TreeGrafter"/>
</dbReference>
<feature type="binding site" evidence="7">
    <location>
        <position position="156"/>
    </location>
    <ligand>
        <name>Zn(2+)</name>
        <dbReference type="ChEBI" id="CHEBI:29105"/>
    </ligand>
</feature>
<dbReference type="GO" id="GO:0003700">
    <property type="term" value="F:DNA-binding transcription factor activity"/>
    <property type="evidence" value="ECO:0007669"/>
    <property type="project" value="InterPro"/>
</dbReference>
<dbReference type="Pfam" id="PF01475">
    <property type="entry name" value="FUR"/>
    <property type="match status" value="1"/>
</dbReference>
<evidence type="ECO:0000256" key="3">
    <source>
        <dbReference type="ARBA" id="ARBA00022833"/>
    </source>
</evidence>
<dbReference type="HOGENOM" id="CLU_096072_6_0_4"/>
<dbReference type="PANTHER" id="PTHR33202:SF7">
    <property type="entry name" value="FERRIC UPTAKE REGULATION PROTEIN"/>
    <property type="match status" value="1"/>
</dbReference>
<dbReference type="PANTHER" id="PTHR33202">
    <property type="entry name" value="ZINC UPTAKE REGULATION PROTEIN"/>
    <property type="match status" value="1"/>
</dbReference>
<dbReference type="InterPro" id="IPR036390">
    <property type="entry name" value="WH_DNA-bd_sf"/>
</dbReference>
<reference evidence="8 9" key="1">
    <citation type="journal article" date="2005" name="Arch. Microbiol.">
        <title>The genome sequence of an anaerobic aromatic-degrading denitrifying bacterium, strain EbN1.</title>
        <authorList>
            <person name="Rabus R."/>
            <person name="Kube M."/>
            <person name="Heider J."/>
            <person name="Beck A."/>
            <person name="Heitmann K."/>
            <person name="Widdel F."/>
            <person name="Reinhardt R."/>
        </authorList>
    </citation>
    <scope>NUCLEOTIDE SEQUENCE [LARGE SCALE GENOMIC DNA]</scope>
    <source>
        <strain evidence="8 9">EbN1</strain>
    </source>
</reference>
<sequence length="167" mass="18068">MKCYNVALVTPCSSAPAMPAPTLPSEKSAAALITACGGRITRTRLAVLGILHDSAHSLSHDDIAAQLLALDVHHDRVTLYRTLDWLVEQGLAHRVSGLDRAWRFNSGGDDAGAHAHFHCDRCGHVVCLESIRPDESLALPAGYRPERAELVFHGTCPDCGRRRAEDA</sequence>
<evidence type="ECO:0000313" key="9">
    <source>
        <dbReference type="Proteomes" id="UP000006552"/>
    </source>
</evidence>
<dbReference type="STRING" id="76114.ebA1809"/>
<organism evidence="8 9">
    <name type="scientific">Aromatoleum aromaticum (strain DSM 19018 / LMG 30748 / EbN1)</name>
    <name type="common">Azoarcus sp. (strain EbN1)</name>
    <dbReference type="NCBI Taxonomy" id="76114"/>
    <lineage>
        <taxon>Bacteria</taxon>
        <taxon>Pseudomonadati</taxon>
        <taxon>Pseudomonadota</taxon>
        <taxon>Betaproteobacteria</taxon>
        <taxon>Rhodocyclales</taxon>
        <taxon>Rhodocyclaceae</taxon>
        <taxon>Aromatoleum</taxon>
    </lineage>
</organism>
<name>Q5P6F9_AROAE</name>
<accession>Q5P6F9</accession>